<dbReference type="InterPro" id="IPR001266">
    <property type="entry name" value="Ribosomal_eS19"/>
</dbReference>
<reference evidence="4 5" key="1">
    <citation type="journal article" date="2015" name="Annu Rev Anim Biosci">
        <title>The Genome 10K Project: a way forward.</title>
        <authorList>
            <person name="Koepfli K.P."/>
            <person name="Paten B."/>
            <person name="O'Brien S.J."/>
            <person name="Koepfli K.P."/>
            <person name="Paten B."/>
            <person name="Antunes A."/>
            <person name="Belov K."/>
            <person name="Bustamante C."/>
            <person name="Castoe T.A."/>
            <person name="Clawson H."/>
            <person name="Crawford A.J."/>
            <person name="Diekhans M."/>
            <person name="Distel D."/>
            <person name="Durbin R."/>
            <person name="Earl D."/>
            <person name="Fujita M.K."/>
            <person name="Gamble T."/>
            <person name="Georges A."/>
            <person name="Gemmell N."/>
            <person name="Gilbert M.T."/>
            <person name="Graves J.M."/>
            <person name="Green R.E."/>
            <person name="Hickey G."/>
            <person name="Jarvis E.D."/>
            <person name="Johnson W."/>
            <person name="Komissarov A."/>
            <person name="Korf I."/>
            <person name="Kuhn R."/>
            <person name="Larkin D.M."/>
            <person name="Lewin H."/>
            <person name="Lopez J.V."/>
            <person name="Ma J."/>
            <person name="Marques-Bonet T."/>
            <person name="Miller W."/>
            <person name="Murphy R."/>
            <person name="Pevzner P."/>
            <person name="Shapiro B."/>
            <person name="Steiner C."/>
            <person name="Tamazian G."/>
            <person name="Venkatesh B."/>
            <person name="Wang J."/>
            <person name="Wayne R."/>
            <person name="Wiley E."/>
            <person name="Yang H."/>
            <person name="Zhang G."/>
            <person name="Haussler D."/>
            <person name="Ryder O."/>
            <person name="O'Brien S.J."/>
        </authorList>
    </citation>
    <scope>NUCLEOTIDE SEQUENCE</scope>
</reference>
<keyword evidence="2" id="KW-0689">Ribosomal protein</keyword>
<dbReference type="Gene3D" id="1.10.10.10">
    <property type="entry name" value="Winged helix-like DNA-binding domain superfamily/Winged helix DNA-binding domain"/>
    <property type="match status" value="1"/>
</dbReference>
<dbReference type="AlphaFoldDB" id="A0A671FCR5"/>
<evidence type="ECO:0000256" key="1">
    <source>
        <dbReference type="ARBA" id="ARBA00010014"/>
    </source>
</evidence>
<proteinExistence type="inferred from homology"/>
<evidence type="ECO:0000256" key="3">
    <source>
        <dbReference type="ARBA" id="ARBA00023274"/>
    </source>
</evidence>
<dbReference type="GO" id="GO:0003723">
    <property type="term" value="F:RNA binding"/>
    <property type="evidence" value="ECO:0007669"/>
    <property type="project" value="TreeGrafter"/>
</dbReference>
<dbReference type="GO" id="GO:0003735">
    <property type="term" value="F:structural constituent of ribosome"/>
    <property type="evidence" value="ECO:0007669"/>
    <property type="project" value="InterPro"/>
</dbReference>
<reference evidence="4" key="4">
    <citation type="submission" date="2025-08" db="UniProtKB">
        <authorList>
            <consortium name="Ensembl"/>
        </authorList>
    </citation>
    <scope>IDENTIFICATION</scope>
</reference>
<dbReference type="OMA" id="YIRAGEC"/>
<dbReference type="GO" id="GO:0022627">
    <property type="term" value="C:cytosolic small ribosomal subunit"/>
    <property type="evidence" value="ECO:0007669"/>
    <property type="project" value="TreeGrafter"/>
</dbReference>
<dbReference type="Ensembl" id="ENSRFET00010023474.1">
    <property type="protein sequence ID" value="ENSRFEP00010021569.1"/>
    <property type="gene ID" value="ENSRFEG00010014494.1"/>
</dbReference>
<dbReference type="SUPFAM" id="SSF46785">
    <property type="entry name" value="Winged helix' DNA-binding domain"/>
    <property type="match status" value="1"/>
</dbReference>
<name>A0A671FCR5_RHIFE</name>
<reference evidence="5" key="3">
    <citation type="submission" date="2018-12" db="EMBL/GenBank/DDBJ databases">
        <title>G10K-VGP greater horseshoe bat female genome, primary haplotype.</title>
        <authorList>
            <person name="Teeling E."/>
            <person name="Myers G."/>
            <person name="Vernes S."/>
            <person name="Pippel M."/>
            <person name="Winkler S."/>
            <person name="Fedrigo O."/>
            <person name="Rhie A."/>
            <person name="Koren S."/>
            <person name="Phillippy A."/>
            <person name="Lewin H."/>
            <person name="Damas J."/>
            <person name="Howe K."/>
            <person name="Mountcastle J."/>
            <person name="Jarvis E.D."/>
        </authorList>
    </citation>
    <scope>NUCLEOTIDE SEQUENCE [LARGE SCALE GENOMIC DNA]</scope>
</reference>
<accession>A0A671FCR5</accession>
<reference evidence="4" key="5">
    <citation type="submission" date="2025-09" db="UniProtKB">
        <authorList>
            <consortium name="Ensembl"/>
        </authorList>
    </citation>
    <scope>IDENTIFICATION</scope>
</reference>
<keyword evidence="3" id="KW-0687">Ribonucleoprotein</keyword>
<dbReference type="InParanoid" id="A0A671FCR5"/>
<dbReference type="PANTHER" id="PTHR11710:SF31">
    <property type="entry name" value="SMALL RIBOSOMAL SUBUNIT PROTEIN ES19"/>
    <property type="match status" value="1"/>
</dbReference>
<evidence type="ECO:0000313" key="4">
    <source>
        <dbReference type="Ensembl" id="ENSRFEP00010021569.1"/>
    </source>
</evidence>
<dbReference type="GO" id="GO:0006412">
    <property type="term" value="P:translation"/>
    <property type="evidence" value="ECO:0007669"/>
    <property type="project" value="InterPro"/>
</dbReference>
<comment type="similarity">
    <text evidence="1">Belongs to the eukaryotic ribosomal protein eS19 family.</text>
</comment>
<organism evidence="4 5">
    <name type="scientific">Rhinolophus ferrumequinum</name>
    <name type="common">Greater horseshoe bat</name>
    <dbReference type="NCBI Taxonomy" id="59479"/>
    <lineage>
        <taxon>Eukaryota</taxon>
        <taxon>Metazoa</taxon>
        <taxon>Chordata</taxon>
        <taxon>Craniata</taxon>
        <taxon>Vertebrata</taxon>
        <taxon>Euteleostomi</taxon>
        <taxon>Mammalia</taxon>
        <taxon>Eutheria</taxon>
        <taxon>Laurasiatheria</taxon>
        <taxon>Chiroptera</taxon>
        <taxon>Yinpterochiroptera</taxon>
        <taxon>Rhinolophoidea</taxon>
        <taxon>Rhinolophidae</taxon>
        <taxon>Rhinolophinae</taxon>
        <taxon>Rhinolophus</taxon>
    </lineage>
</organism>
<evidence type="ECO:0000313" key="5">
    <source>
        <dbReference type="Proteomes" id="UP000472240"/>
    </source>
</evidence>
<protein>
    <recommendedName>
        <fullName evidence="6">Ribosomal protein S19</fullName>
    </recommendedName>
</protein>
<keyword evidence="5" id="KW-1185">Reference proteome</keyword>
<dbReference type="Proteomes" id="UP000472240">
    <property type="component" value="Chromosome 3"/>
</dbReference>
<reference evidence="4 5" key="2">
    <citation type="journal article" date="2018" name="Annu Rev Anim Biosci">
        <title>Bat Biology, Genomes, and the Bat1K Project: To Generate Chromosome-Level Genomes for All Living Bat Species.</title>
        <authorList>
            <person name="Teeling E.C."/>
            <person name="Vernes S.C."/>
            <person name="Davalos L.M."/>
            <person name="Ray D.A."/>
            <person name="Gilbert M.T.P."/>
            <person name="Myers E."/>
        </authorList>
    </citation>
    <scope>NUCLEOTIDE SEQUENCE</scope>
</reference>
<sequence>MPGVTVQDMNQQNPVRALAAFLRKSGELQVPEWVAVVRLAMHKGLAPYDENCFYTPAASIAWHLYPWV</sequence>
<dbReference type="GeneTree" id="ENSGT00940000164207"/>
<evidence type="ECO:0000256" key="2">
    <source>
        <dbReference type="ARBA" id="ARBA00022980"/>
    </source>
</evidence>
<dbReference type="GO" id="GO:0000028">
    <property type="term" value="P:ribosomal small subunit assembly"/>
    <property type="evidence" value="ECO:0007669"/>
    <property type="project" value="TreeGrafter"/>
</dbReference>
<dbReference type="InterPro" id="IPR036388">
    <property type="entry name" value="WH-like_DNA-bd_sf"/>
</dbReference>
<evidence type="ECO:0008006" key="6">
    <source>
        <dbReference type="Google" id="ProtNLM"/>
    </source>
</evidence>
<dbReference type="Pfam" id="PF01090">
    <property type="entry name" value="Ribosomal_S19e"/>
    <property type="match status" value="1"/>
</dbReference>
<dbReference type="InterPro" id="IPR036390">
    <property type="entry name" value="WH_DNA-bd_sf"/>
</dbReference>
<dbReference type="PANTHER" id="PTHR11710">
    <property type="entry name" value="40S RIBOSOMAL PROTEIN S19"/>
    <property type="match status" value="1"/>
</dbReference>